<dbReference type="NCBIfam" id="TIGR00091">
    <property type="entry name" value="tRNA (guanosine(46)-N7)-methyltransferase TrmB"/>
    <property type="match status" value="1"/>
</dbReference>
<keyword evidence="5 7" id="KW-0949">S-adenosyl-L-methionine</keyword>
<keyword evidence="6 7" id="KW-0819">tRNA processing</keyword>
<evidence type="ECO:0000256" key="6">
    <source>
        <dbReference type="ARBA" id="ARBA00022694"/>
    </source>
</evidence>
<feature type="binding site" evidence="7">
    <location>
        <position position="231"/>
    </location>
    <ligand>
        <name>substrate</name>
    </ligand>
</feature>
<dbReference type="HAMAP" id="MF_01057">
    <property type="entry name" value="tRNA_methyltr_TrmB"/>
    <property type="match status" value="1"/>
</dbReference>
<sequence length="390" mass="45622">MPNFKTKSIKKLTLPFEKDGVSFLFKAENASVTLIFTQLLEQSFFLQIKKEKNAFIIKADKHSKPSKIGYLQKALKVFKENFCEGILNEAFGLKNNALVEQTPLIARDLEELSIRLEKEEKIYIEIGFGSGRHLLFQARKNPQILMLGVEIYTPALTQVAKLAKAQNLNNVLLIQSDARLLLSILKTKSIEKIFLHFPVPWEDKPHRRVISEAFCKECARVLRREFELRTDSYAYFDFALKEFLIFSKPQFLLKKNEKLEISSKYEDRWKKQKKDIYDLIVWGLDIPEENQNEEKLDLTNLDLNASQMRTFWEQFEKKSIRGEDYFLSFRNLYESEKGFILKCAFGAFNAPSHAYILFGKKTEFLFKNPLKTQENLKALGELKHKIEQFS</sequence>
<name>A0A381EH48_CAMUP</name>
<dbReference type="SUPFAM" id="SSF53335">
    <property type="entry name" value="S-adenosyl-L-methionine-dependent methyltransferases"/>
    <property type="match status" value="1"/>
</dbReference>
<dbReference type="CDD" id="cd02440">
    <property type="entry name" value="AdoMet_MTases"/>
    <property type="match status" value="1"/>
</dbReference>
<reference evidence="8 9" key="1">
    <citation type="submission" date="2018-06" db="EMBL/GenBank/DDBJ databases">
        <authorList>
            <consortium name="Pathogen Informatics"/>
            <person name="Doyle S."/>
        </authorList>
    </citation>
    <scope>NUCLEOTIDE SEQUENCE [LARGE SCALE GENOMIC DNA]</scope>
    <source>
        <strain evidence="8 9">NCTC12264</strain>
    </source>
</reference>
<keyword evidence="4 7" id="KW-0808">Transferase</keyword>
<dbReference type="PROSITE" id="PS51625">
    <property type="entry name" value="SAM_MT_TRMB"/>
    <property type="match status" value="1"/>
</dbReference>
<comment type="caution">
    <text evidence="7">Lacks conserved residue(s) required for the propagation of feature annotation.</text>
</comment>
<evidence type="ECO:0000313" key="9">
    <source>
        <dbReference type="Proteomes" id="UP000254161"/>
    </source>
</evidence>
<dbReference type="RefSeq" id="WP_115629175.1">
    <property type="nucleotide sequence ID" value="NZ_UFUZ01000001.1"/>
</dbReference>
<feature type="binding site" evidence="7">
    <location>
        <position position="150"/>
    </location>
    <ligand>
        <name>S-adenosyl-L-methionine</name>
        <dbReference type="ChEBI" id="CHEBI:59789"/>
    </ligand>
</feature>
<dbReference type="AlphaFoldDB" id="A0A381EH48"/>
<dbReference type="PANTHER" id="PTHR23417">
    <property type="entry name" value="3-DEOXY-D-MANNO-OCTULOSONIC-ACID TRANSFERASE/TRNA GUANINE-N 7 - -METHYLTRANSFERASE"/>
    <property type="match status" value="1"/>
</dbReference>
<keyword evidence="3 7" id="KW-0489">Methyltransferase</keyword>
<dbReference type="Proteomes" id="UP000254161">
    <property type="component" value="Unassembled WGS sequence"/>
</dbReference>
<protein>
    <recommendedName>
        <fullName evidence="7">tRNA (guanine-N(7)-)-methyltransferase</fullName>
        <ecNumber evidence="7">2.1.1.33</ecNumber>
    </recommendedName>
    <alternativeName>
        <fullName evidence="7">tRNA (guanine(46)-N(7))-methyltransferase</fullName>
    </alternativeName>
    <alternativeName>
        <fullName evidence="7">tRNA(m7G46)-methyltransferase</fullName>
    </alternativeName>
</protein>
<dbReference type="NCBIfam" id="NF010719">
    <property type="entry name" value="PRK14121.1"/>
    <property type="match status" value="1"/>
</dbReference>
<gene>
    <name evidence="7 8" type="primary">trmB</name>
    <name evidence="8" type="ORF">NCTC12264_00455</name>
</gene>
<comment type="pathway">
    <text evidence="7">tRNA modification; N(7)-methylguanine-tRNA biosynthesis.</text>
</comment>
<evidence type="ECO:0000256" key="2">
    <source>
        <dbReference type="ARBA" id="ARBA00003015"/>
    </source>
</evidence>
<comment type="function">
    <text evidence="2 7">Catalyzes the formation of N(7)-methylguanine at position 46 (m7G46) in tRNA.</text>
</comment>
<feature type="binding site" evidence="7">
    <location>
        <position position="177"/>
    </location>
    <ligand>
        <name>S-adenosyl-L-methionine</name>
        <dbReference type="ChEBI" id="CHEBI:59789"/>
    </ligand>
</feature>
<evidence type="ECO:0000256" key="1">
    <source>
        <dbReference type="ARBA" id="ARBA00000142"/>
    </source>
</evidence>
<accession>A0A381EH48</accession>
<feature type="binding site" evidence="7">
    <location>
        <position position="125"/>
    </location>
    <ligand>
        <name>S-adenosyl-L-methionine</name>
        <dbReference type="ChEBI" id="CHEBI:59789"/>
    </ligand>
</feature>
<dbReference type="Gene3D" id="3.40.50.150">
    <property type="entry name" value="Vaccinia Virus protein VP39"/>
    <property type="match status" value="1"/>
</dbReference>
<dbReference type="PANTHER" id="PTHR23417:SF14">
    <property type="entry name" value="PENTACOTRIPEPTIDE-REPEAT REGION OF PRORP DOMAIN-CONTAINING PROTEIN"/>
    <property type="match status" value="1"/>
</dbReference>
<dbReference type="GO" id="GO:0008176">
    <property type="term" value="F:tRNA (guanine(46)-N7)-methyltransferase activity"/>
    <property type="evidence" value="ECO:0007669"/>
    <property type="project" value="UniProtKB-UniRule"/>
</dbReference>
<dbReference type="InterPro" id="IPR003358">
    <property type="entry name" value="tRNA_(Gua-N-7)_MeTrfase_Trmb"/>
</dbReference>
<dbReference type="EC" id="2.1.1.33" evidence="7"/>
<dbReference type="Pfam" id="PF02390">
    <property type="entry name" value="Methyltransf_4"/>
    <property type="match status" value="1"/>
</dbReference>
<evidence type="ECO:0000256" key="7">
    <source>
        <dbReference type="HAMAP-Rule" id="MF_01057"/>
    </source>
</evidence>
<evidence type="ECO:0000256" key="5">
    <source>
        <dbReference type="ARBA" id="ARBA00022691"/>
    </source>
</evidence>
<evidence type="ECO:0000256" key="4">
    <source>
        <dbReference type="ARBA" id="ARBA00022679"/>
    </source>
</evidence>
<evidence type="ECO:0000256" key="3">
    <source>
        <dbReference type="ARBA" id="ARBA00022603"/>
    </source>
</evidence>
<dbReference type="GO" id="GO:0043527">
    <property type="term" value="C:tRNA methyltransferase complex"/>
    <property type="evidence" value="ECO:0007669"/>
    <property type="project" value="TreeGrafter"/>
</dbReference>
<organism evidence="8 9">
    <name type="scientific">Campylobacter upsaliensis</name>
    <dbReference type="NCBI Taxonomy" id="28080"/>
    <lineage>
        <taxon>Bacteria</taxon>
        <taxon>Pseudomonadati</taxon>
        <taxon>Campylobacterota</taxon>
        <taxon>Epsilonproteobacteria</taxon>
        <taxon>Campylobacterales</taxon>
        <taxon>Campylobacteraceae</taxon>
        <taxon>Campylobacter</taxon>
    </lineage>
</organism>
<dbReference type="InterPro" id="IPR055361">
    <property type="entry name" value="tRNA_methyltr_TrmB_bact"/>
</dbReference>
<evidence type="ECO:0000313" key="8">
    <source>
        <dbReference type="EMBL" id="SUX26233.1"/>
    </source>
</evidence>
<dbReference type="InterPro" id="IPR029063">
    <property type="entry name" value="SAM-dependent_MTases_sf"/>
</dbReference>
<comment type="similarity">
    <text evidence="7">Belongs to the class I-like SAM-binding methyltransferase superfamily. TrmB family.</text>
</comment>
<comment type="catalytic activity">
    <reaction evidence="1 7">
        <text>guanosine(46) in tRNA + S-adenosyl-L-methionine = N(7)-methylguanosine(46) in tRNA + S-adenosyl-L-homocysteine</text>
        <dbReference type="Rhea" id="RHEA:42708"/>
        <dbReference type="Rhea" id="RHEA-COMP:10188"/>
        <dbReference type="Rhea" id="RHEA-COMP:10189"/>
        <dbReference type="ChEBI" id="CHEBI:57856"/>
        <dbReference type="ChEBI" id="CHEBI:59789"/>
        <dbReference type="ChEBI" id="CHEBI:74269"/>
        <dbReference type="ChEBI" id="CHEBI:74480"/>
        <dbReference type="EC" id="2.1.1.33"/>
    </reaction>
</comment>
<dbReference type="EMBL" id="UFUZ01000001">
    <property type="protein sequence ID" value="SUX26233.1"/>
    <property type="molecule type" value="Genomic_DNA"/>
</dbReference>
<proteinExistence type="inferred from homology"/>
<dbReference type="UniPathway" id="UPA00989"/>